<organism evidence="1 2">
    <name type="scientific">Rhizorhabdus dicambivorans</name>
    <dbReference type="NCBI Taxonomy" id="1850238"/>
    <lineage>
        <taxon>Bacteria</taxon>
        <taxon>Pseudomonadati</taxon>
        <taxon>Pseudomonadota</taxon>
        <taxon>Alphaproteobacteria</taxon>
        <taxon>Sphingomonadales</taxon>
        <taxon>Sphingomonadaceae</taxon>
        <taxon>Rhizorhabdus</taxon>
    </lineage>
</organism>
<comment type="caution">
    <text evidence="1">The sequence shown here is derived from an EMBL/GenBank/DDBJ whole genome shotgun (WGS) entry which is preliminary data.</text>
</comment>
<dbReference type="Proteomes" id="UP000218934">
    <property type="component" value="Unassembled WGS sequence"/>
</dbReference>
<reference evidence="1 2" key="1">
    <citation type="submission" date="2017-09" db="EMBL/GenBank/DDBJ databases">
        <title>The Catabolism of 3,6-Dichlorosalicylic acid is Initiated by the Cytochrome P450 Monooxygenase DsmABC in Rhizorhabdus dicambivorans Ndbn-20.</title>
        <authorList>
            <person name="Na L."/>
        </authorList>
    </citation>
    <scope>NUCLEOTIDE SEQUENCE [LARGE SCALE GENOMIC DNA]</scope>
    <source>
        <strain evidence="1 2">Ndbn-20m</strain>
    </source>
</reference>
<protein>
    <submittedName>
        <fullName evidence="1">Uncharacterized protein</fullName>
    </submittedName>
</protein>
<accession>A0A2A4FPI7</accession>
<keyword evidence="2" id="KW-1185">Reference proteome</keyword>
<evidence type="ECO:0000313" key="2">
    <source>
        <dbReference type="Proteomes" id="UP000218934"/>
    </source>
</evidence>
<sequence length="117" mass="12158">MSFDVDGALDRMGAKGCRAAFFQVVGSSSLLLAGERAAGFRIRSGMTKEGVAAPDRKAGEERLSSASVRARTVPFSGCMGLSTRFFIFSAGPISGSRAFAAVMRRRAASGSSRAASL</sequence>
<name>A0A2A4FPI7_9SPHN</name>
<dbReference type="KEGG" id="rdi:CMV14_20460"/>
<gene>
    <name evidence="1" type="ORF">COO09_24510</name>
</gene>
<evidence type="ECO:0000313" key="1">
    <source>
        <dbReference type="EMBL" id="PCE39634.1"/>
    </source>
</evidence>
<proteinExistence type="predicted"/>
<dbReference type="AlphaFoldDB" id="A0A2A4FPI7"/>
<dbReference type="EMBL" id="NWUF01000057">
    <property type="protein sequence ID" value="PCE39634.1"/>
    <property type="molecule type" value="Genomic_DNA"/>
</dbReference>